<organism evidence="1 2">
    <name type="scientific">Paraliobacillus quinghaiensis</name>
    <dbReference type="NCBI Taxonomy" id="470815"/>
    <lineage>
        <taxon>Bacteria</taxon>
        <taxon>Bacillati</taxon>
        <taxon>Bacillota</taxon>
        <taxon>Bacilli</taxon>
        <taxon>Bacillales</taxon>
        <taxon>Bacillaceae</taxon>
        <taxon>Paraliobacillus</taxon>
    </lineage>
</organism>
<dbReference type="RefSeq" id="WP_162879122.1">
    <property type="nucleotide sequence ID" value="NZ_BMLG01000001.1"/>
</dbReference>
<proteinExistence type="predicted"/>
<protein>
    <recommendedName>
        <fullName evidence="3">DUF3918 domain-containing protein</fullName>
    </recommendedName>
</protein>
<keyword evidence="2" id="KW-1185">Reference proteome</keyword>
<reference evidence="1" key="1">
    <citation type="journal article" date="2014" name="Int. J. Syst. Evol. Microbiol.">
        <title>Complete genome sequence of Corynebacterium casei LMG S-19264T (=DSM 44701T), isolated from a smear-ripened cheese.</title>
        <authorList>
            <consortium name="US DOE Joint Genome Institute (JGI-PGF)"/>
            <person name="Walter F."/>
            <person name="Albersmeier A."/>
            <person name="Kalinowski J."/>
            <person name="Ruckert C."/>
        </authorList>
    </citation>
    <scope>NUCLEOTIDE SEQUENCE</scope>
    <source>
        <strain evidence="1">CGMCC 1.6333</strain>
    </source>
</reference>
<sequence length="49" mass="5369">MQKNRGMMLPMLASIGVGAATYYSMRRNGGGNKAMKQMTNAMNPTNNKM</sequence>
<name>A0A917TE56_9BACI</name>
<comment type="caution">
    <text evidence="1">The sequence shown here is derived from an EMBL/GenBank/DDBJ whole genome shotgun (WGS) entry which is preliminary data.</text>
</comment>
<evidence type="ECO:0008006" key="3">
    <source>
        <dbReference type="Google" id="ProtNLM"/>
    </source>
</evidence>
<dbReference type="AlphaFoldDB" id="A0A917TE56"/>
<reference evidence="1" key="2">
    <citation type="submission" date="2020-09" db="EMBL/GenBank/DDBJ databases">
        <authorList>
            <person name="Sun Q."/>
            <person name="Zhou Y."/>
        </authorList>
    </citation>
    <scope>NUCLEOTIDE SEQUENCE</scope>
    <source>
        <strain evidence="1">CGMCC 1.6333</strain>
    </source>
</reference>
<dbReference type="Proteomes" id="UP000618460">
    <property type="component" value="Unassembled WGS sequence"/>
</dbReference>
<evidence type="ECO:0000313" key="1">
    <source>
        <dbReference type="EMBL" id="GGM19858.1"/>
    </source>
</evidence>
<dbReference type="EMBL" id="BMLG01000001">
    <property type="protein sequence ID" value="GGM19858.1"/>
    <property type="molecule type" value="Genomic_DNA"/>
</dbReference>
<accession>A0A917TE56</accession>
<evidence type="ECO:0000313" key="2">
    <source>
        <dbReference type="Proteomes" id="UP000618460"/>
    </source>
</evidence>
<gene>
    <name evidence="1" type="ORF">GCM10011351_02160</name>
</gene>